<reference evidence="3 4" key="1">
    <citation type="journal article" date="2017" name="Poromechanics V (2013)">
        <title>Genomic Characterization of the Arsenic-Tolerant Actinobacterium, &lt;i&gt;Rhodococcus erythropolis&lt;/i&gt; S43.</title>
        <authorList>
            <person name="Retamal-Morales G."/>
            <person name="Mehnert M."/>
            <person name="Schwabe R."/>
            <person name="Tischler D."/>
            <person name="Schloemann M."/>
            <person name="Levican G.J."/>
        </authorList>
    </citation>
    <scope>NUCLEOTIDE SEQUENCE [LARGE SCALE GENOMIC DNA]</scope>
    <source>
        <strain evidence="3 4">S43</strain>
    </source>
</reference>
<comment type="caution">
    <text evidence="3">The sequence shown here is derived from an EMBL/GenBank/DDBJ whole genome shotgun (WGS) entry which is preliminary data.</text>
</comment>
<dbReference type="Proteomes" id="UP000325576">
    <property type="component" value="Unassembled WGS sequence"/>
</dbReference>
<feature type="non-terminal residue" evidence="3">
    <location>
        <position position="1"/>
    </location>
</feature>
<keyword evidence="2" id="KW-0812">Transmembrane</keyword>
<gene>
    <name evidence="3" type="ORF">BS297_09935</name>
</gene>
<name>A0A5N5E5J3_RHOER</name>
<accession>A0A5N5E5J3</accession>
<feature type="compositionally biased region" description="Basic and acidic residues" evidence="1">
    <location>
        <begin position="60"/>
        <end position="69"/>
    </location>
</feature>
<dbReference type="EMBL" id="MRBO01000314">
    <property type="protein sequence ID" value="KAB2585536.1"/>
    <property type="molecule type" value="Genomic_DNA"/>
</dbReference>
<evidence type="ECO:0000256" key="2">
    <source>
        <dbReference type="SAM" id="Phobius"/>
    </source>
</evidence>
<feature type="transmembrane region" description="Helical" evidence="2">
    <location>
        <begin position="6"/>
        <end position="23"/>
    </location>
</feature>
<evidence type="ECO:0000313" key="4">
    <source>
        <dbReference type="Proteomes" id="UP000325576"/>
    </source>
</evidence>
<proteinExistence type="predicted"/>
<protein>
    <submittedName>
        <fullName evidence="3">FAD-dependent oxidoreductase</fullName>
    </submittedName>
</protein>
<organism evidence="3 4">
    <name type="scientific">Rhodococcus erythropolis</name>
    <name type="common">Arthrobacter picolinophilus</name>
    <dbReference type="NCBI Taxonomy" id="1833"/>
    <lineage>
        <taxon>Bacteria</taxon>
        <taxon>Bacillati</taxon>
        <taxon>Actinomycetota</taxon>
        <taxon>Actinomycetes</taxon>
        <taxon>Mycobacteriales</taxon>
        <taxon>Nocardiaceae</taxon>
        <taxon>Rhodococcus</taxon>
        <taxon>Rhodococcus erythropolis group</taxon>
    </lineage>
</organism>
<sequence>LEISGFIGWVAWLAIHLLYLVGFRSRASTLLSWAVTFFGRGRAQMASTEQQVFARNAMGELEKKNKEATESGSTSNGEAKKAAGKQQKAAG</sequence>
<keyword evidence="2" id="KW-1133">Transmembrane helix</keyword>
<dbReference type="AlphaFoldDB" id="A0A5N5E5J3"/>
<evidence type="ECO:0000313" key="3">
    <source>
        <dbReference type="EMBL" id="KAB2585536.1"/>
    </source>
</evidence>
<keyword evidence="2" id="KW-0472">Membrane</keyword>
<evidence type="ECO:0000256" key="1">
    <source>
        <dbReference type="SAM" id="MobiDB-lite"/>
    </source>
</evidence>
<feature type="region of interest" description="Disordered" evidence="1">
    <location>
        <begin position="58"/>
        <end position="91"/>
    </location>
</feature>